<evidence type="ECO:0000313" key="4">
    <source>
        <dbReference type="Proteomes" id="UP000335415"/>
    </source>
</evidence>
<feature type="transmembrane region" description="Helical" evidence="2">
    <location>
        <begin position="173"/>
        <end position="198"/>
    </location>
</feature>
<protein>
    <submittedName>
        <fullName evidence="3">Uncharacterized protein</fullName>
    </submittedName>
</protein>
<evidence type="ECO:0000256" key="1">
    <source>
        <dbReference type="SAM" id="MobiDB-lite"/>
    </source>
</evidence>
<evidence type="ECO:0000313" key="3">
    <source>
        <dbReference type="EMBL" id="KAA8998899.1"/>
    </source>
</evidence>
<gene>
    <name evidence="3" type="ORF">FJU30_14525</name>
</gene>
<name>A0A5J5FY75_9GAMM</name>
<dbReference type="RefSeq" id="WP_150435698.1">
    <property type="nucleotide sequence ID" value="NZ_VYKJ01000007.1"/>
</dbReference>
<proteinExistence type="predicted"/>
<comment type="caution">
    <text evidence="3">The sequence shown here is derived from an EMBL/GenBank/DDBJ whole genome shotgun (WGS) entry which is preliminary data.</text>
</comment>
<keyword evidence="4" id="KW-1185">Reference proteome</keyword>
<keyword evidence="2" id="KW-0472">Membrane</keyword>
<feature type="transmembrane region" description="Helical" evidence="2">
    <location>
        <begin position="149"/>
        <end position="167"/>
    </location>
</feature>
<organism evidence="3 4">
    <name type="scientific">Affinibrenneria salicis</name>
    <dbReference type="NCBI Taxonomy" id="2590031"/>
    <lineage>
        <taxon>Bacteria</taxon>
        <taxon>Pseudomonadati</taxon>
        <taxon>Pseudomonadota</taxon>
        <taxon>Gammaproteobacteria</taxon>
        <taxon>Enterobacterales</taxon>
        <taxon>Pectobacteriaceae</taxon>
        <taxon>Affinibrenneria</taxon>
    </lineage>
</organism>
<evidence type="ECO:0000256" key="2">
    <source>
        <dbReference type="SAM" id="Phobius"/>
    </source>
</evidence>
<keyword evidence="2" id="KW-0812">Transmembrane</keyword>
<feature type="region of interest" description="Disordered" evidence="1">
    <location>
        <begin position="1"/>
        <end position="29"/>
    </location>
</feature>
<dbReference type="AlphaFoldDB" id="A0A5J5FY75"/>
<sequence>MFFSSKKTNRPPSPSGKKRQHSPSGYNNRPYSLQNIPAEVINSPNVLIGTLQQTEFNALSNYNPACSATHRYTIADKPYYRNDLNDGLWNNQSGGLMAGMTYARLSPGALTIAYLDKSKKGKKYISWIVQSPIRQLPPIDHLEYAYQNMPHMFICLALAFVSGYPVYRYDIDGFIFALLAMIFVFSAFFSAMYSWLIVSDLWAAITKSRHEVRLYQLLISAGERYEDK</sequence>
<accession>A0A5J5FY75</accession>
<reference evidence="3 4" key="1">
    <citation type="submission" date="2019-09" db="EMBL/GenBank/DDBJ databases">
        <authorList>
            <person name="Li Y."/>
        </authorList>
    </citation>
    <scope>NUCLEOTIDE SEQUENCE [LARGE SCALE GENOMIC DNA]</scope>
    <source>
        <strain evidence="3 4">L3-3HA</strain>
    </source>
</reference>
<keyword evidence="2" id="KW-1133">Transmembrane helix</keyword>
<dbReference type="Proteomes" id="UP000335415">
    <property type="component" value="Unassembled WGS sequence"/>
</dbReference>
<dbReference type="EMBL" id="VYKJ01000007">
    <property type="protein sequence ID" value="KAA8998899.1"/>
    <property type="molecule type" value="Genomic_DNA"/>
</dbReference>